<dbReference type="Gene3D" id="1.10.287.1080">
    <property type="entry name" value="MazG-like"/>
    <property type="match status" value="1"/>
</dbReference>
<dbReference type="SUPFAM" id="SSF101386">
    <property type="entry name" value="all-alpha NTP pyrophosphatases"/>
    <property type="match status" value="1"/>
</dbReference>
<reference evidence="2 3" key="1">
    <citation type="submission" date="2019-08" db="EMBL/GenBank/DDBJ databases">
        <authorList>
            <person name="Dong K."/>
        </authorList>
    </citation>
    <scope>NUCLEOTIDE SEQUENCE [LARGE SCALE GENOMIC DNA]</scope>
    <source>
        <strain evidence="2 3">M4-8</strain>
    </source>
</reference>
<dbReference type="RefSeq" id="WP_147824834.1">
    <property type="nucleotide sequence ID" value="NZ_BAAARG010000001.1"/>
</dbReference>
<dbReference type="CDD" id="cd11528">
    <property type="entry name" value="NTP-PPase_MazG_Nterm"/>
    <property type="match status" value="1"/>
</dbReference>
<sequence>MPHDPLRLPADTMRAVGERCVWSQQMTHQALLPYLIEEAHELVDAVERGDDDDLREELGDVLWQVLFHSDIAARSGRFSIDDVARDLTDKMTRRHPHVFAGEVAQTPEQVLVLWNAAKAAEKRERQSVLDGVARSMPALAYAQKVLGKAADVGVQAPMLPLALESEHDIGAALLALAALARAHGWDAEALLRAEVHRVEREVRAVENPIGNDADEA</sequence>
<dbReference type="EMBL" id="VRSW01000001">
    <property type="protein sequence ID" value="TXK06024.1"/>
    <property type="molecule type" value="Genomic_DNA"/>
</dbReference>
<dbReference type="InterPro" id="IPR004518">
    <property type="entry name" value="MazG-like_dom"/>
</dbReference>
<keyword evidence="3" id="KW-1185">Reference proteome</keyword>
<dbReference type="GO" id="GO:0047429">
    <property type="term" value="F:nucleoside triphosphate diphosphatase activity"/>
    <property type="evidence" value="ECO:0007669"/>
    <property type="project" value="TreeGrafter"/>
</dbReference>
<evidence type="ECO:0000313" key="2">
    <source>
        <dbReference type="EMBL" id="TXK06024.1"/>
    </source>
</evidence>
<dbReference type="OrthoDB" id="9808939at2"/>
<name>A0A5C8HPU1_9MICO</name>
<feature type="domain" description="NTP pyrophosphohydrolase MazG-like" evidence="1">
    <location>
        <begin position="27"/>
        <end position="99"/>
    </location>
</feature>
<dbReference type="Proteomes" id="UP000321196">
    <property type="component" value="Unassembled WGS sequence"/>
</dbReference>
<proteinExistence type="predicted"/>
<evidence type="ECO:0000313" key="3">
    <source>
        <dbReference type="Proteomes" id="UP000321196"/>
    </source>
</evidence>
<organism evidence="2 3">
    <name type="scientific">Microbacterium mitrae</name>
    <dbReference type="NCBI Taxonomy" id="664640"/>
    <lineage>
        <taxon>Bacteria</taxon>
        <taxon>Bacillati</taxon>
        <taxon>Actinomycetota</taxon>
        <taxon>Actinomycetes</taxon>
        <taxon>Micrococcales</taxon>
        <taxon>Microbacteriaceae</taxon>
        <taxon>Microbacterium</taxon>
    </lineage>
</organism>
<protein>
    <submittedName>
        <fullName evidence="2">MazG family protein</fullName>
    </submittedName>
</protein>
<dbReference type="GO" id="GO:0006203">
    <property type="term" value="P:dGTP catabolic process"/>
    <property type="evidence" value="ECO:0007669"/>
    <property type="project" value="TreeGrafter"/>
</dbReference>
<dbReference type="GO" id="GO:0046061">
    <property type="term" value="P:dATP catabolic process"/>
    <property type="evidence" value="ECO:0007669"/>
    <property type="project" value="TreeGrafter"/>
</dbReference>
<dbReference type="AlphaFoldDB" id="A0A5C8HPU1"/>
<dbReference type="InterPro" id="IPR048015">
    <property type="entry name" value="NTP-PPase_MazG-like_N"/>
</dbReference>
<dbReference type="Pfam" id="PF03819">
    <property type="entry name" value="MazG"/>
    <property type="match status" value="1"/>
</dbReference>
<dbReference type="PANTHER" id="PTHR30522">
    <property type="entry name" value="NUCLEOSIDE TRIPHOSPHATE PYROPHOSPHOHYDROLASE"/>
    <property type="match status" value="1"/>
</dbReference>
<dbReference type="PANTHER" id="PTHR30522:SF0">
    <property type="entry name" value="NUCLEOSIDE TRIPHOSPHATE PYROPHOSPHOHYDROLASE"/>
    <property type="match status" value="1"/>
</dbReference>
<dbReference type="GO" id="GO:0046052">
    <property type="term" value="P:UTP catabolic process"/>
    <property type="evidence" value="ECO:0007669"/>
    <property type="project" value="TreeGrafter"/>
</dbReference>
<dbReference type="GO" id="GO:0046081">
    <property type="term" value="P:dUTP catabolic process"/>
    <property type="evidence" value="ECO:0007669"/>
    <property type="project" value="TreeGrafter"/>
</dbReference>
<dbReference type="InterPro" id="IPR011551">
    <property type="entry name" value="NTP_PyrPHydrolase_MazG"/>
</dbReference>
<accession>A0A5C8HPU1</accession>
<evidence type="ECO:0000259" key="1">
    <source>
        <dbReference type="Pfam" id="PF03819"/>
    </source>
</evidence>
<dbReference type="GO" id="GO:0046076">
    <property type="term" value="P:dTTP catabolic process"/>
    <property type="evidence" value="ECO:0007669"/>
    <property type="project" value="TreeGrafter"/>
</dbReference>
<dbReference type="NCBIfam" id="TIGR00444">
    <property type="entry name" value="mazG"/>
    <property type="match status" value="1"/>
</dbReference>
<comment type="caution">
    <text evidence="2">The sequence shown here is derived from an EMBL/GenBank/DDBJ whole genome shotgun (WGS) entry which is preliminary data.</text>
</comment>
<dbReference type="GO" id="GO:0046047">
    <property type="term" value="P:TTP catabolic process"/>
    <property type="evidence" value="ECO:0007669"/>
    <property type="project" value="TreeGrafter"/>
</dbReference>
<gene>
    <name evidence="2" type="ORF">FVP60_03370</name>
</gene>